<keyword evidence="5" id="KW-1185">Reference proteome</keyword>
<name>A0A255GBD9_9ACTN</name>
<dbReference type="Gene3D" id="3.90.850.10">
    <property type="entry name" value="Fumarylacetoacetase-like, C-terminal domain"/>
    <property type="match status" value="1"/>
</dbReference>
<dbReference type="Pfam" id="PF01557">
    <property type="entry name" value="FAA_hydrolase"/>
    <property type="match status" value="1"/>
</dbReference>
<reference evidence="4 5" key="1">
    <citation type="submission" date="2017-07" db="EMBL/GenBank/DDBJ databases">
        <title>Draft whole genome sequences of clinical Proprionibacteriaceae strains.</title>
        <authorList>
            <person name="Bernier A.-M."/>
            <person name="Bernard K."/>
            <person name="Domingo M.-C."/>
        </authorList>
    </citation>
    <scope>NUCLEOTIDE SEQUENCE [LARGE SCALE GENOMIC DNA]</scope>
    <source>
        <strain evidence="4 5">NML 030167</strain>
    </source>
</reference>
<accession>A0A255GBD9</accession>
<dbReference type="RefSeq" id="WP_094405871.1">
    <property type="nucleotide sequence ID" value="NZ_NMVO01000014.1"/>
</dbReference>
<dbReference type="PANTHER" id="PTHR42796:SF4">
    <property type="entry name" value="FUMARYLACETOACETATE HYDROLASE DOMAIN-CONTAINING PROTEIN 2A"/>
    <property type="match status" value="1"/>
</dbReference>
<dbReference type="GO" id="GO:0016787">
    <property type="term" value="F:hydrolase activity"/>
    <property type="evidence" value="ECO:0007669"/>
    <property type="project" value="UniProtKB-KW"/>
</dbReference>
<evidence type="ECO:0000256" key="1">
    <source>
        <dbReference type="ARBA" id="ARBA00010211"/>
    </source>
</evidence>
<proteinExistence type="inferred from homology"/>
<dbReference type="InterPro" id="IPR051121">
    <property type="entry name" value="FAH"/>
</dbReference>
<evidence type="ECO:0000313" key="4">
    <source>
        <dbReference type="EMBL" id="OYO12782.1"/>
    </source>
</evidence>
<accession>A0A4R6LSY5</accession>
<keyword evidence="4" id="KW-0378">Hydrolase</keyword>
<sequence>MKIANLNGRAVLVAPDGTATDVQKASDGRFGPSAADLYPVWAEFSDWAATAQVGDGEQVQPEQLGAPSPAPTQIVAFGINYAEHATESGFDSPVALPPVFPKFVSSLSGPVTTVALPEGGQTDWEVELVAVIGRGTEGRTISEDEAWDHVAGVTVGQDISDRASQFSTPAPQFGMGKSFPGFAPTGPWLVTVDELPNRDDLELQCTLDGQTMQKGRTSNLIYSVPQLIAGLSGVITLYPGDLVFTGTPEGVGLGRDPQVFIQPGQELVTSIEGIGELRQKFVASGEGGAKPVRTLKKEGS</sequence>
<evidence type="ECO:0000256" key="2">
    <source>
        <dbReference type="ARBA" id="ARBA00022723"/>
    </source>
</evidence>
<dbReference type="SUPFAM" id="SSF56529">
    <property type="entry name" value="FAH"/>
    <property type="match status" value="1"/>
</dbReference>
<dbReference type="OrthoDB" id="9805307at2"/>
<dbReference type="InterPro" id="IPR036663">
    <property type="entry name" value="Fumarylacetoacetase_C_sf"/>
</dbReference>
<organism evidence="4 5">
    <name type="scientific">Enemella evansiae</name>
    <dbReference type="NCBI Taxonomy" id="2016499"/>
    <lineage>
        <taxon>Bacteria</taxon>
        <taxon>Bacillati</taxon>
        <taxon>Actinomycetota</taxon>
        <taxon>Actinomycetes</taxon>
        <taxon>Propionibacteriales</taxon>
        <taxon>Propionibacteriaceae</taxon>
        <taxon>Enemella</taxon>
    </lineage>
</organism>
<evidence type="ECO:0000259" key="3">
    <source>
        <dbReference type="Pfam" id="PF01557"/>
    </source>
</evidence>
<comment type="similarity">
    <text evidence="1">Belongs to the FAH family.</text>
</comment>
<evidence type="ECO:0000313" key="5">
    <source>
        <dbReference type="Proteomes" id="UP000215896"/>
    </source>
</evidence>
<dbReference type="InterPro" id="IPR011234">
    <property type="entry name" value="Fumarylacetoacetase-like_C"/>
</dbReference>
<dbReference type="GO" id="GO:0046872">
    <property type="term" value="F:metal ion binding"/>
    <property type="evidence" value="ECO:0007669"/>
    <property type="project" value="UniProtKB-KW"/>
</dbReference>
<dbReference type="AlphaFoldDB" id="A0A255GBD9"/>
<keyword evidence="2" id="KW-0479">Metal-binding</keyword>
<dbReference type="GO" id="GO:0044281">
    <property type="term" value="P:small molecule metabolic process"/>
    <property type="evidence" value="ECO:0007669"/>
    <property type="project" value="UniProtKB-ARBA"/>
</dbReference>
<gene>
    <name evidence="4" type="ORF">CGZ94_12835</name>
</gene>
<dbReference type="Proteomes" id="UP000215896">
    <property type="component" value="Unassembled WGS sequence"/>
</dbReference>
<comment type="caution">
    <text evidence="4">The sequence shown here is derived from an EMBL/GenBank/DDBJ whole genome shotgun (WGS) entry which is preliminary data.</text>
</comment>
<protein>
    <submittedName>
        <fullName evidence="4">Fumarylacetoacetate hydrolase</fullName>
    </submittedName>
</protein>
<dbReference type="EMBL" id="NMVO01000014">
    <property type="protein sequence ID" value="OYO12782.1"/>
    <property type="molecule type" value="Genomic_DNA"/>
</dbReference>
<dbReference type="PANTHER" id="PTHR42796">
    <property type="entry name" value="FUMARYLACETOACETATE HYDROLASE DOMAIN-CONTAINING PROTEIN 2A-RELATED"/>
    <property type="match status" value="1"/>
</dbReference>
<feature type="domain" description="Fumarylacetoacetase-like C-terminal" evidence="3">
    <location>
        <begin position="74"/>
        <end position="281"/>
    </location>
</feature>